<dbReference type="EMBL" id="JARKIE010000185">
    <property type="protein sequence ID" value="KAJ7669702.1"/>
    <property type="molecule type" value="Genomic_DNA"/>
</dbReference>
<sequence>MLLTYMMVYKALMEMPSLGKPAPAAEKCVGTYMGNAAIVQSLSKAGLPYCPIWSLRRTPQYMATSQTTYSTDLKIEVIHKVCHSMQWYNYPFEAQNTSAASSSSQAAMSASSSQAGTPAIRGFLFATWESK</sequence>
<accession>A0AAD7CY16</accession>
<dbReference type="Proteomes" id="UP001221757">
    <property type="component" value="Unassembled WGS sequence"/>
</dbReference>
<evidence type="ECO:0000313" key="2">
    <source>
        <dbReference type="Proteomes" id="UP001221757"/>
    </source>
</evidence>
<organism evidence="1 2">
    <name type="scientific">Mycena rosella</name>
    <name type="common">Pink bonnet</name>
    <name type="synonym">Agaricus rosellus</name>
    <dbReference type="NCBI Taxonomy" id="1033263"/>
    <lineage>
        <taxon>Eukaryota</taxon>
        <taxon>Fungi</taxon>
        <taxon>Dikarya</taxon>
        <taxon>Basidiomycota</taxon>
        <taxon>Agaricomycotina</taxon>
        <taxon>Agaricomycetes</taxon>
        <taxon>Agaricomycetidae</taxon>
        <taxon>Agaricales</taxon>
        <taxon>Marasmiineae</taxon>
        <taxon>Mycenaceae</taxon>
        <taxon>Mycena</taxon>
    </lineage>
</organism>
<comment type="caution">
    <text evidence="1">The sequence shown here is derived from an EMBL/GenBank/DDBJ whole genome shotgun (WGS) entry which is preliminary data.</text>
</comment>
<evidence type="ECO:0000313" key="1">
    <source>
        <dbReference type="EMBL" id="KAJ7669702.1"/>
    </source>
</evidence>
<dbReference type="AlphaFoldDB" id="A0AAD7CY16"/>
<keyword evidence="2" id="KW-1185">Reference proteome</keyword>
<protein>
    <submittedName>
        <fullName evidence="1">Uncharacterized protein</fullName>
    </submittedName>
</protein>
<name>A0AAD7CY16_MYCRO</name>
<proteinExistence type="predicted"/>
<gene>
    <name evidence="1" type="ORF">B0H17DRAFT_1209560</name>
</gene>
<reference evidence="1" key="1">
    <citation type="submission" date="2023-03" db="EMBL/GenBank/DDBJ databases">
        <title>Massive genome expansion in bonnet fungi (Mycena s.s.) driven by repeated elements and novel gene families across ecological guilds.</title>
        <authorList>
            <consortium name="Lawrence Berkeley National Laboratory"/>
            <person name="Harder C.B."/>
            <person name="Miyauchi S."/>
            <person name="Viragh M."/>
            <person name="Kuo A."/>
            <person name="Thoen E."/>
            <person name="Andreopoulos B."/>
            <person name="Lu D."/>
            <person name="Skrede I."/>
            <person name="Drula E."/>
            <person name="Henrissat B."/>
            <person name="Morin E."/>
            <person name="Kohler A."/>
            <person name="Barry K."/>
            <person name="LaButti K."/>
            <person name="Morin E."/>
            <person name="Salamov A."/>
            <person name="Lipzen A."/>
            <person name="Mereny Z."/>
            <person name="Hegedus B."/>
            <person name="Baldrian P."/>
            <person name="Stursova M."/>
            <person name="Weitz H."/>
            <person name="Taylor A."/>
            <person name="Grigoriev I.V."/>
            <person name="Nagy L.G."/>
            <person name="Martin F."/>
            <person name="Kauserud H."/>
        </authorList>
    </citation>
    <scope>NUCLEOTIDE SEQUENCE</scope>
    <source>
        <strain evidence="1">CBHHK067</strain>
    </source>
</reference>